<feature type="region of interest" description="Disordered" evidence="1">
    <location>
        <begin position="130"/>
        <end position="176"/>
    </location>
</feature>
<dbReference type="AlphaFoldDB" id="A0A9P5N121"/>
<gene>
    <name evidence="2" type="ORF">DFH94DRAFT_843252</name>
</gene>
<reference evidence="2" key="1">
    <citation type="submission" date="2019-10" db="EMBL/GenBank/DDBJ databases">
        <authorList>
            <consortium name="DOE Joint Genome Institute"/>
            <person name="Kuo A."/>
            <person name="Miyauchi S."/>
            <person name="Kiss E."/>
            <person name="Drula E."/>
            <person name="Kohler A."/>
            <person name="Sanchez-Garcia M."/>
            <person name="Andreopoulos B."/>
            <person name="Barry K.W."/>
            <person name="Bonito G."/>
            <person name="Buee M."/>
            <person name="Carver A."/>
            <person name="Chen C."/>
            <person name="Cichocki N."/>
            <person name="Clum A."/>
            <person name="Culley D."/>
            <person name="Crous P.W."/>
            <person name="Fauchery L."/>
            <person name="Girlanda M."/>
            <person name="Hayes R."/>
            <person name="Keri Z."/>
            <person name="LaButti K."/>
            <person name="Lipzen A."/>
            <person name="Lombard V."/>
            <person name="Magnuson J."/>
            <person name="Maillard F."/>
            <person name="Morin E."/>
            <person name="Murat C."/>
            <person name="Nolan M."/>
            <person name="Ohm R."/>
            <person name="Pangilinan J."/>
            <person name="Pereira M."/>
            <person name="Perotto S."/>
            <person name="Peter M."/>
            <person name="Riley R."/>
            <person name="Sitrit Y."/>
            <person name="Stielow B."/>
            <person name="Szollosi G."/>
            <person name="Zifcakova L."/>
            <person name="Stursova M."/>
            <person name="Spatafora J.W."/>
            <person name="Tedersoo L."/>
            <person name="Vaario L.-M."/>
            <person name="Yamada A."/>
            <person name="Yan M."/>
            <person name="Wang P."/>
            <person name="Xu J."/>
            <person name="Bruns T."/>
            <person name="Baldrian P."/>
            <person name="Vilgalys R."/>
            <person name="Henrissat B."/>
            <person name="Grigoriev I.V."/>
            <person name="Hibbett D."/>
            <person name="Nagy L.G."/>
            <person name="Martin F.M."/>
        </authorList>
    </citation>
    <scope>NUCLEOTIDE SEQUENCE</scope>
    <source>
        <strain evidence="2">Prilba</strain>
    </source>
</reference>
<accession>A0A9P5N121</accession>
<feature type="region of interest" description="Disordered" evidence="1">
    <location>
        <begin position="1"/>
        <end position="61"/>
    </location>
</feature>
<dbReference type="EMBL" id="WHVB01000004">
    <property type="protein sequence ID" value="KAF8483656.1"/>
    <property type="molecule type" value="Genomic_DNA"/>
</dbReference>
<feature type="region of interest" description="Disordered" evidence="1">
    <location>
        <begin position="100"/>
        <end position="119"/>
    </location>
</feature>
<evidence type="ECO:0000313" key="2">
    <source>
        <dbReference type="EMBL" id="KAF8483656.1"/>
    </source>
</evidence>
<evidence type="ECO:0000256" key="1">
    <source>
        <dbReference type="SAM" id="MobiDB-lite"/>
    </source>
</evidence>
<sequence>MCCLTDNPDNANATHIPKASQQGAGPQSCESSTALHSPLPPRVVKPDPDSVDSPQGPEYQQPRARAIFTTSFHTGSLWAPYFHQGDRSCGCLSQKDRVQTEHSVPQSDNPARGTLVQGCPQNTGLQVCVKNTSGPKSFQGPWRSPRHQRAGSSKPYSCNNTKDRLKARDPGQGTAAAASRLRGLDMNAQPYGCEPPPPPAPRLHTIPLPEVQEGGQHLSYNGPGMKSKEREKVGMCRATYMSGPVMYVRPLYFMFIVGIPR</sequence>
<feature type="compositionally biased region" description="Polar residues" evidence="1">
    <location>
        <begin position="150"/>
        <end position="160"/>
    </location>
</feature>
<proteinExistence type="predicted"/>
<organism evidence="2 3">
    <name type="scientific">Russula ochroleuca</name>
    <dbReference type="NCBI Taxonomy" id="152965"/>
    <lineage>
        <taxon>Eukaryota</taxon>
        <taxon>Fungi</taxon>
        <taxon>Dikarya</taxon>
        <taxon>Basidiomycota</taxon>
        <taxon>Agaricomycotina</taxon>
        <taxon>Agaricomycetes</taxon>
        <taxon>Russulales</taxon>
        <taxon>Russulaceae</taxon>
        <taxon>Russula</taxon>
    </lineage>
</organism>
<dbReference type="OrthoDB" id="10450850at2759"/>
<protein>
    <submittedName>
        <fullName evidence="2">Uncharacterized protein</fullName>
    </submittedName>
</protein>
<name>A0A9P5N121_9AGAM</name>
<keyword evidence="3" id="KW-1185">Reference proteome</keyword>
<dbReference type="Proteomes" id="UP000759537">
    <property type="component" value="Unassembled WGS sequence"/>
</dbReference>
<feature type="compositionally biased region" description="Polar residues" evidence="1">
    <location>
        <begin position="7"/>
        <end position="35"/>
    </location>
</feature>
<evidence type="ECO:0000313" key="3">
    <source>
        <dbReference type="Proteomes" id="UP000759537"/>
    </source>
</evidence>
<reference evidence="2" key="2">
    <citation type="journal article" date="2020" name="Nat. Commun.">
        <title>Large-scale genome sequencing of mycorrhizal fungi provides insights into the early evolution of symbiotic traits.</title>
        <authorList>
            <person name="Miyauchi S."/>
            <person name="Kiss E."/>
            <person name="Kuo A."/>
            <person name="Drula E."/>
            <person name="Kohler A."/>
            <person name="Sanchez-Garcia M."/>
            <person name="Morin E."/>
            <person name="Andreopoulos B."/>
            <person name="Barry K.W."/>
            <person name="Bonito G."/>
            <person name="Buee M."/>
            <person name="Carver A."/>
            <person name="Chen C."/>
            <person name="Cichocki N."/>
            <person name="Clum A."/>
            <person name="Culley D."/>
            <person name="Crous P.W."/>
            <person name="Fauchery L."/>
            <person name="Girlanda M."/>
            <person name="Hayes R.D."/>
            <person name="Keri Z."/>
            <person name="LaButti K."/>
            <person name="Lipzen A."/>
            <person name="Lombard V."/>
            <person name="Magnuson J."/>
            <person name="Maillard F."/>
            <person name="Murat C."/>
            <person name="Nolan M."/>
            <person name="Ohm R.A."/>
            <person name="Pangilinan J."/>
            <person name="Pereira M.F."/>
            <person name="Perotto S."/>
            <person name="Peter M."/>
            <person name="Pfister S."/>
            <person name="Riley R."/>
            <person name="Sitrit Y."/>
            <person name="Stielow J.B."/>
            <person name="Szollosi G."/>
            <person name="Zifcakova L."/>
            <person name="Stursova M."/>
            <person name="Spatafora J.W."/>
            <person name="Tedersoo L."/>
            <person name="Vaario L.M."/>
            <person name="Yamada A."/>
            <person name="Yan M."/>
            <person name="Wang P."/>
            <person name="Xu J."/>
            <person name="Bruns T."/>
            <person name="Baldrian P."/>
            <person name="Vilgalys R."/>
            <person name="Dunand C."/>
            <person name="Henrissat B."/>
            <person name="Grigoriev I.V."/>
            <person name="Hibbett D."/>
            <person name="Nagy L.G."/>
            <person name="Martin F.M."/>
        </authorList>
    </citation>
    <scope>NUCLEOTIDE SEQUENCE</scope>
    <source>
        <strain evidence="2">Prilba</strain>
    </source>
</reference>
<comment type="caution">
    <text evidence="2">The sequence shown here is derived from an EMBL/GenBank/DDBJ whole genome shotgun (WGS) entry which is preliminary data.</text>
</comment>